<dbReference type="AlphaFoldDB" id="A0A8A1LYW8"/>
<accession>A0A8A1LYW8</accession>
<dbReference type="EMBL" id="CP069109">
    <property type="protein sequence ID" value="QSS59388.1"/>
    <property type="molecule type" value="Genomic_DNA"/>
</dbReference>
<evidence type="ECO:0000313" key="3">
    <source>
        <dbReference type="Proteomes" id="UP000663671"/>
    </source>
</evidence>
<proteinExistence type="predicted"/>
<name>A0A8A1LYW8_AJECA</name>
<evidence type="ECO:0000313" key="2">
    <source>
        <dbReference type="EMBL" id="QSS59388.1"/>
    </source>
</evidence>
<sequence>MSISRQHKQTSFPRRSQQRRTGPSISAFNFPDVPEIRCTEQYSRSEQLYLSAPLAEETPEKVSPPCFRGNGEDYPSLLSLPTGSDRMSYDSMRGADGIRCSSSQTTEM</sequence>
<organism evidence="2 3">
    <name type="scientific">Ajellomyces capsulatus</name>
    <name type="common">Darling's disease fungus</name>
    <name type="synonym">Histoplasma capsulatum</name>
    <dbReference type="NCBI Taxonomy" id="5037"/>
    <lineage>
        <taxon>Eukaryota</taxon>
        <taxon>Fungi</taxon>
        <taxon>Dikarya</taxon>
        <taxon>Ascomycota</taxon>
        <taxon>Pezizomycotina</taxon>
        <taxon>Eurotiomycetes</taxon>
        <taxon>Eurotiomycetidae</taxon>
        <taxon>Onygenales</taxon>
        <taxon>Ajellomycetaceae</taxon>
        <taxon>Histoplasma</taxon>
    </lineage>
</organism>
<evidence type="ECO:0000256" key="1">
    <source>
        <dbReference type="SAM" id="MobiDB-lite"/>
    </source>
</evidence>
<protein>
    <submittedName>
        <fullName evidence="2">Uncharacterized protein</fullName>
    </submittedName>
</protein>
<feature type="region of interest" description="Disordered" evidence="1">
    <location>
        <begin position="1"/>
        <end position="30"/>
    </location>
</feature>
<dbReference type="VEuPathDB" id="FungiDB:I7I51_08823"/>
<dbReference type="Proteomes" id="UP000663671">
    <property type="component" value="Chromosome 2"/>
</dbReference>
<feature type="compositionally biased region" description="Polar residues" evidence="1">
    <location>
        <begin position="9"/>
        <end position="27"/>
    </location>
</feature>
<gene>
    <name evidence="2" type="ORF">I7I51_08823</name>
</gene>
<reference evidence="2" key="1">
    <citation type="submission" date="2021-01" db="EMBL/GenBank/DDBJ databases">
        <title>Chromosome-level genome assembly of a human fungal pathogen reveals clustering of transcriptionally co-regulated genes.</title>
        <authorList>
            <person name="Voorhies M."/>
            <person name="Cohen S."/>
            <person name="Shea T.P."/>
            <person name="Petrus S."/>
            <person name="Munoz J.F."/>
            <person name="Poplawski S."/>
            <person name="Goldman W.E."/>
            <person name="Michael T."/>
            <person name="Cuomo C.A."/>
            <person name="Sil A."/>
            <person name="Beyhan S."/>
        </authorList>
    </citation>
    <scope>NUCLEOTIDE SEQUENCE</scope>
    <source>
        <strain evidence="2">WU24</strain>
    </source>
</reference>
<feature type="region of interest" description="Disordered" evidence="1">
    <location>
        <begin position="52"/>
        <end position="108"/>
    </location>
</feature>